<sequence>MSSICGPHLQASAAEEVDQKYAVCKKKTGLGCMGMSAFYGPPKPEPDMIALILHAINYRVIFLHTSDVYGPHTTEIFVGKALKDGVRNKVEWASKFGIDYTDGKLENLNKLVEEGKVKYIGLSEVSASTIRRANDVHPITVMQLKWSLWSRDVEADIVPTCRWRLVRWNVSEGIEICQELESNSIFCLVRRHVR</sequence>
<dbReference type="EMBL" id="VEPZ02000399">
    <property type="protein sequence ID" value="KAE8725908.1"/>
    <property type="molecule type" value="Genomic_DNA"/>
</dbReference>
<evidence type="ECO:0000256" key="1">
    <source>
        <dbReference type="ARBA" id="ARBA00022857"/>
    </source>
</evidence>
<dbReference type="GO" id="GO:0016491">
    <property type="term" value="F:oxidoreductase activity"/>
    <property type="evidence" value="ECO:0007669"/>
    <property type="project" value="UniProtKB-KW"/>
</dbReference>
<dbReference type="Pfam" id="PF00248">
    <property type="entry name" value="Aldo_ket_red"/>
    <property type="match status" value="1"/>
</dbReference>
<keyword evidence="2" id="KW-0560">Oxidoreductase</keyword>
<dbReference type="InterPro" id="IPR023210">
    <property type="entry name" value="NADP_OxRdtase_dom"/>
</dbReference>
<feature type="domain" description="NADP-dependent oxidoreductase" evidence="3">
    <location>
        <begin position="106"/>
        <end position="163"/>
    </location>
</feature>
<name>A0A6A3CER3_HIBSY</name>
<gene>
    <name evidence="4" type="ORF">F3Y22_tig00008013pilonHSYRG00201</name>
</gene>
<dbReference type="GO" id="GO:0005737">
    <property type="term" value="C:cytoplasm"/>
    <property type="evidence" value="ECO:0007669"/>
    <property type="project" value="TreeGrafter"/>
</dbReference>
<comment type="caution">
    <text evidence="4">The sequence shown here is derived from an EMBL/GenBank/DDBJ whole genome shotgun (WGS) entry which is preliminary data.</text>
</comment>
<dbReference type="Gene3D" id="3.20.20.100">
    <property type="entry name" value="NADP-dependent oxidoreductase domain"/>
    <property type="match status" value="2"/>
</dbReference>
<evidence type="ECO:0000313" key="5">
    <source>
        <dbReference type="Proteomes" id="UP000436088"/>
    </source>
</evidence>
<protein>
    <submittedName>
        <fullName evidence="4">Aldo-keto reductase 2</fullName>
    </submittedName>
</protein>
<dbReference type="Proteomes" id="UP000436088">
    <property type="component" value="Unassembled WGS sequence"/>
</dbReference>
<reference evidence="4" key="1">
    <citation type="submission" date="2019-09" db="EMBL/GenBank/DDBJ databases">
        <title>Draft genome information of white flower Hibiscus syriacus.</title>
        <authorList>
            <person name="Kim Y.-M."/>
        </authorList>
    </citation>
    <scope>NUCLEOTIDE SEQUENCE [LARGE SCALE GENOMIC DNA]</scope>
    <source>
        <strain evidence="4">YM2019G1</strain>
    </source>
</reference>
<keyword evidence="5" id="KW-1185">Reference proteome</keyword>
<dbReference type="PANTHER" id="PTHR43625:SF40">
    <property type="entry name" value="ALDO-KETO REDUCTASE YAKC [NADP(+)]"/>
    <property type="match status" value="1"/>
</dbReference>
<dbReference type="InterPro" id="IPR050791">
    <property type="entry name" value="Aldo-Keto_reductase"/>
</dbReference>
<dbReference type="InterPro" id="IPR036812">
    <property type="entry name" value="NAD(P)_OxRdtase_dom_sf"/>
</dbReference>
<dbReference type="AlphaFoldDB" id="A0A6A3CER3"/>
<organism evidence="4 5">
    <name type="scientific">Hibiscus syriacus</name>
    <name type="common">Rose of Sharon</name>
    <dbReference type="NCBI Taxonomy" id="106335"/>
    <lineage>
        <taxon>Eukaryota</taxon>
        <taxon>Viridiplantae</taxon>
        <taxon>Streptophyta</taxon>
        <taxon>Embryophyta</taxon>
        <taxon>Tracheophyta</taxon>
        <taxon>Spermatophyta</taxon>
        <taxon>Magnoliopsida</taxon>
        <taxon>eudicotyledons</taxon>
        <taxon>Gunneridae</taxon>
        <taxon>Pentapetalae</taxon>
        <taxon>rosids</taxon>
        <taxon>malvids</taxon>
        <taxon>Malvales</taxon>
        <taxon>Malvaceae</taxon>
        <taxon>Malvoideae</taxon>
        <taxon>Hibiscus</taxon>
    </lineage>
</organism>
<keyword evidence="1" id="KW-0521">NADP</keyword>
<evidence type="ECO:0000256" key="2">
    <source>
        <dbReference type="ARBA" id="ARBA00023002"/>
    </source>
</evidence>
<proteinExistence type="predicted"/>
<dbReference type="SUPFAM" id="SSF51430">
    <property type="entry name" value="NAD(P)-linked oxidoreductase"/>
    <property type="match status" value="1"/>
</dbReference>
<accession>A0A6A3CER3</accession>
<evidence type="ECO:0000259" key="3">
    <source>
        <dbReference type="Pfam" id="PF00248"/>
    </source>
</evidence>
<dbReference type="PANTHER" id="PTHR43625">
    <property type="entry name" value="AFLATOXIN B1 ALDEHYDE REDUCTASE"/>
    <property type="match status" value="1"/>
</dbReference>
<evidence type="ECO:0000313" key="4">
    <source>
        <dbReference type="EMBL" id="KAE8725908.1"/>
    </source>
</evidence>